<keyword evidence="2" id="KW-1185">Reference proteome</keyword>
<gene>
    <name evidence="1" type="ORF">SAMN05216333_11228</name>
</gene>
<accession>A0A1H8QL46</accession>
<organism evidence="1 2">
    <name type="scientific">Nitrosomonas oligotropha</name>
    <dbReference type="NCBI Taxonomy" id="42354"/>
    <lineage>
        <taxon>Bacteria</taxon>
        <taxon>Pseudomonadati</taxon>
        <taxon>Pseudomonadota</taxon>
        <taxon>Betaproteobacteria</taxon>
        <taxon>Nitrosomonadales</taxon>
        <taxon>Nitrosomonadaceae</taxon>
        <taxon>Nitrosomonas</taxon>
    </lineage>
</organism>
<name>A0A1H8QL46_9PROT</name>
<dbReference type="STRING" id="42354.SAMN05216333_11228"/>
<proteinExistence type="predicted"/>
<evidence type="ECO:0000313" key="1">
    <source>
        <dbReference type="EMBL" id="SEO54975.1"/>
    </source>
</evidence>
<evidence type="ECO:0008006" key="3">
    <source>
        <dbReference type="Google" id="ProtNLM"/>
    </source>
</evidence>
<dbReference type="RefSeq" id="WP_256206204.1">
    <property type="nucleotide sequence ID" value="NZ_FNOE01000012.1"/>
</dbReference>
<protein>
    <recommendedName>
        <fullName evidence="3">Transposase</fullName>
    </recommendedName>
</protein>
<dbReference type="Proteomes" id="UP000198814">
    <property type="component" value="Unassembled WGS sequence"/>
</dbReference>
<dbReference type="AlphaFoldDB" id="A0A1H8QL46"/>
<reference evidence="2" key="1">
    <citation type="submission" date="2016-10" db="EMBL/GenBank/DDBJ databases">
        <authorList>
            <person name="Varghese N."/>
            <person name="Submissions S."/>
        </authorList>
    </citation>
    <scope>NUCLEOTIDE SEQUENCE [LARGE SCALE GENOMIC DNA]</scope>
    <source>
        <strain evidence="2">Nm76</strain>
    </source>
</reference>
<evidence type="ECO:0000313" key="2">
    <source>
        <dbReference type="Proteomes" id="UP000198814"/>
    </source>
</evidence>
<sequence>MNLKRRLAIKFERSQKLLANFVYYVRRGYSPGIAWNMAERTL</sequence>
<dbReference type="EMBL" id="FODO01000012">
    <property type="protein sequence ID" value="SEO54975.1"/>
    <property type="molecule type" value="Genomic_DNA"/>
</dbReference>